<keyword evidence="2" id="KW-1185">Reference proteome</keyword>
<name>A0ABY6NXY3_9NOCA</name>
<dbReference type="InterPro" id="IPR011335">
    <property type="entry name" value="Restrct_endonuc-II-like"/>
</dbReference>
<accession>A0ABY6NXY3</accession>
<evidence type="ECO:0008006" key="3">
    <source>
        <dbReference type="Google" id="ProtNLM"/>
    </source>
</evidence>
<protein>
    <recommendedName>
        <fullName evidence="3">DUF559 domain-containing protein</fullName>
    </recommendedName>
</protein>
<dbReference type="EMBL" id="CP110615">
    <property type="protein sequence ID" value="UZJ24252.1"/>
    <property type="molecule type" value="Genomic_DNA"/>
</dbReference>
<evidence type="ECO:0000313" key="2">
    <source>
        <dbReference type="Proteomes" id="UP001164965"/>
    </source>
</evidence>
<proteinExistence type="predicted"/>
<evidence type="ECO:0000313" key="1">
    <source>
        <dbReference type="EMBL" id="UZJ24252.1"/>
    </source>
</evidence>
<organism evidence="1 2">
    <name type="scientific">Rhodococcus antarcticus</name>
    <dbReference type="NCBI Taxonomy" id="2987751"/>
    <lineage>
        <taxon>Bacteria</taxon>
        <taxon>Bacillati</taxon>
        <taxon>Actinomycetota</taxon>
        <taxon>Actinomycetes</taxon>
        <taxon>Mycobacteriales</taxon>
        <taxon>Nocardiaceae</taxon>
        <taxon>Rhodococcus</taxon>
    </lineage>
</organism>
<dbReference type="RefSeq" id="WP_265382359.1">
    <property type="nucleotide sequence ID" value="NZ_CP110615.1"/>
</dbReference>
<dbReference type="Proteomes" id="UP001164965">
    <property type="component" value="Chromosome"/>
</dbReference>
<sequence length="287" mass="31276">MHPTTGSLPELFLGTSAVQSGLLSRRVLRGPRVRRLVRGVYCAAGTAVTHELRCRAVALVAPSDAVVTGASALTVHGAALCEPWDPVHVVVPLDRRFELGRDVEVRRRLVAAHEVEARAGGPIATPLRAAVDLVLGRSALDVVPQLDIALHRGLVHREVLERELAGRSDRGVVLAREAVALADGRAESRPESWTRVVLVLAGLDPTPQHEVRDARGLVARVDLAFVAERVAVEYEGAHHGDQGWLVRDRQRLERLRQAGWVVVFVTRADLHRPHRELVARVRGALAA</sequence>
<dbReference type="SUPFAM" id="SSF52980">
    <property type="entry name" value="Restriction endonuclease-like"/>
    <property type="match status" value="1"/>
</dbReference>
<gene>
    <name evidence="1" type="ORF">RHODO2019_13970</name>
</gene>
<reference evidence="1" key="1">
    <citation type="submission" date="2022-10" db="EMBL/GenBank/DDBJ databases">
        <title>Rhodococcus sp.75.</title>
        <authorList>
            <person name="Sun M."/>
        </authorList>
    </citation>
    <scope>NUCLEOTIDE SEQUENCE</scope>
    <source>
        <strain evidence="1">75</strain>
    </source>
</reference>